<sequence>MAERTEGSTSTSQATSETTKCEEISDHSKFPDLAGQPVTSIGDMQIFPTVYPALIPNFATIGNQEHSNGGAGLYAVPVLPFAGSVTGAVPDTLIPLTYSVPTRAHSSEGGATGQENEPAGQQGAQAQQQRGPDGRVIVRHFQIAINLDLPLLLKLVAVIYLFHQDGSRQRLALLVFLASIVYLYQTGALEPLTRWLSRSLNRVPQPARPPRDALPPDDVILGNENAALAERRQEGERIGEAENENQADGDGNPPDVNNQPAAEEEAGRRNVNPLWGLMKEIQIIVLGFLTSLLPGFQHLD</sequence>
<dbReference type="Gramene" id="Kaladp0001s0301.1.v1.1">
    <property type="protein sequence ID" value="Kaladp0001s0301.1.v1.1"/>
    <property type="gene ID" value="Kaladp0001s0301.v1.1"/>
</dbReference>
<name>A0A7N0SV82_KALFE</name>
<reference evidence="2" key="1">
    <citation type="submission" date="2021-01" db="UniProtKB">
        <authorList>
            <consortium name="EnsemblPlants"/>
        </authorList>
    </citation>
    <scope>IDENTIFICATION</scope>
</reference>
<dbReference type="AlphaFoldDB" id="A0A7N0SV82"/>
<dbReference type="EnsemblPlants" id="Kaladp0001s0301.1.v1.1">
    <property type="protein sequence ID" value="Kaladp0001s0301.1.v1.1"/>
    <property type="gene ID" value="Kaladp0001s0301.v1.1"/>
</dbReference>
<feature type="region of interest" description="Disordered" evidence="1">
    <location>
        <begin position="104"/>
        <end position="131"/>
    </location>
</feature>
<dbReference type="OMA" id="NEQPNGP"/>
<dbReference type="Proteomes" id="UP000594263">
    <property type="component" value="Unplaced"/>
</dbReference>
<evidence type="ECO:0000313" key="3">
    <source>
        <dbReference type="Proteomes" id="UP000594263"/>
    </source>
</evidence>
<feature type="compositionally biased region" description="Basic and acidic residues" evidence="1">
    <location>
        <begin position="19"/>
        <end position="30"/>
    </location>
</feature>
<feature type="compositionally biased region" description="Low complexity" evidence="1">
    <location>
        <begin position="119"/>
        <end position="129"/>
    </location>
</feature>
<accession>A0A7N0SV82</accession>
<keyword evidence="3" id="KW-1185">Reference proteome</keyword>
<feature type="region of interest" description="Disordered" evidence="1">
    <location>
        <begin position="1"/>
        <end position="32"/>
    </location>
</feature>
<feature type="region of interest" description="Disordered" evidence="1">
    <location>
        <begin position="231"/>
        <end position="266"/>
    </location>
</feature>
<organism evidence="2 3">
    <name type="scientific">Kalanchoe fedtschenkoi</name>
    <name type="common">Lavender scallops</name>
    <name type="synonym">South American air plant</name>
    <dbReference type="NCBI Taxonomy" id="63787"/>
    <lineage>
        <taxon>Eukaryota</taxon>
        <taxon>Viridiplantae</taxon>
        <taxon>Streptophyta</taxon>
        <taxon>Embryophyta</taxon>
        <taxon>Tracheophyta</taxon>
        <taxon>Spermatophyta</taxon>
        <taxon>Magnoliopsida</taxon>
        <taxon>eudicotyledons</taxon>
        <taxon>Gunneridae</taxon>
        <taxon>Pentapetalae</taxon>
        <taxon>Saxifragales</taxon>
        <taxon>Crassulaceae</taxon>
        <taxon>Kalanchoe</taxon>
    </lineage>
</organism>
<evidence type="ECO:0000256" key="1">
    <source>
        <dbReference type="SAM" id="MobiDB-lite"/>
    </source>
</evidence>
<dbReference type="PANTHER" id="PTHR36787">
    <property type="entry name" value="TRANSMEMBRANE PROTEIN"/>
    <property type="match status" value="1"/>
</dbReference>
<protein>
    <submittedName>
        <fullName evidence="2">Uncharacterized protein</fullName>
    </submittedName>
</protein>
<evidence type="ECO:0000313" key="2">
    <source>
        <dbReference type="EnsemblPlants" id="Kaladp0001s0301.1.v1.1"/>
    </source>
</evidence>
<feature type="compositionally biased region" description="Low complexity" evidence="1">
    <location>
        <begin position="7"/>
        <end position="18"/>
    </location>
</feature>
<proteinExistence type="predicted"/>
<feature type="compositionally biased region" description="Basic and acidic residues" evidence="1">
    <location>
        <begin position="231"/>
        <end position="240"/>
    </location>
</feature>